<dbReference type="Proteomes" id="UP001153678">
    <property type="component" value="Unassembled WGS sequence"/>
</dbReference>
<comment type="caution">
    <text evidence="1">The sequence shown here is derived from an EMBL/GenBank/DDBJ whole genome shotgun (WGS) entry which is preliminary data.</text>
</comment>
<dbReference type="AlphaFoldDB" id="A0A9W4SRH7"/>
<organism evidence="1 2">
    <name type="scientific">Funneliformis geosporum</name>
    <dbReference type="NCBI Taxonomy" id="1117311"/>
    <lineage>
        <taxon>Eukaryota</taxon>
        <taxon>Fungi</taxon>
        <taxon>Fungi incertae sedis</taxon>
        <taxon>Mucoromycota</taxon>
        <taxon>Glomeromycotina</taxon>
        <taxon>Glomeromycetes</taxon>
        <taxon>Glomerales</taxon>
        <taxon>Glomeraceae</taxon>
        <taxon>Funneliformis</taxon>
    </lineage>
</organism>
<feature type="non-terminal residue" evidence="1">
    <location>
        <position position="1"/>
    </location>
</feature>
<proteinExistence type="predicted"/>
<dbReference type="EMBL" id="CAMKVN010001951">
    <property type="protein sequence ID" value="CAI2178948.1"/>
    <property type="molecule type" value="Genomic_DNA"/>
</dbReference>
<name>A0A9W4SRH7_9GLOM</name>
<gene>
    <name evidence="1" type="ORF">FWILDA_LOCUS8843</name>
</gene>
<protein>
    <submittedName>
        <fullName evidence="1">8699_t:CDS:1</fullName>
    </submittedName>
</protein>
<evidence type="ECO:0000313" key="2">
    <source>
        <dbReference type="Proteomes" id="UP001153678"/>
    </source>
</evidence>
<keyword evidence="2" id="KW-1185">Reference proteome</keyword>
<sequence>LAVYLYYRIVNQKLTVNSQTQTDYLPSLFDKSTQTSLTVDKIKALENKAEALRTELSKFTH</sequence>
<accession>A0A9W4SRH7</accession>
<evidence type="ECO:0000313" key="1">
    <source>
        <dbReference type="EMBL" id="CAI2178948.1"/>
    </source>
</evidence>
<reference evidence="1" key="1">
    <citation type="submission" date="2022-08" db="EMBL/GenBank/DDBJ databases">
        <authorList>
            <person name="Kallberg Y."/>
            <person name="Tangrot J."/>
            <person name="Rosling A."/>
        </authorList>
    </citation>
    <scope>NUCLEOTIDE SEQUENCE</scope>
    <source>
        <strain evidence="1">Wild A</strain>
    </source>
</reference>